<evidence type="ECO:0000313" key="2">
    <source>
        <dbReference type="Proteomes" id="UP001164250"/>
    </source>
</evidence>
<sequence length="52" mass="5727">MGATQTKHHTCNRIATFVAYTTIDEPNGKSDYYSNRPNSNEETDGCSDARAS</sequence>
<protein>
    <submittedName>
        <fullName evidence="1">Uncharacterized protein</fullName>
    </submittedName>
</protein>
<keyword evidence="2" id="KW-1185">Reference proteome</keyword>
<comment type="caution">
    <text evidence="1">The sequence shown here is derived from an EMBL/GenBank/DDBJ whole genome shotgun (WGS) entry which is preliminary data.</text>
</comment>
<accession>A0ACC1AHA0</accession>
<dbReference type="EMBL" id="CM047906">
    <property type="protein sequence ID" value="KAJ0085661.1"/>
    <property type="molecule type" value="Genomic_DNA"/>
</dbReference>
<reference evidence="2" key="1">
    <citation type="journal article" date="2023" name="G3 (Bethesda)">
        <title>Genome assembly and association tests identify interacting loci associated with vigor, precocity, and sex in interspecific pistachio rootstocks.</title>
        <authorList>
            <person name="Palmer W."/>
            <person name="Jacygrad E."/>
            <person name="Sagayaradj S."/>
            <person name="Cavanaugh K."/>
            <person name="Han R."/>
            <person name="Bertier L."/>
            <person name="Beede B."/>
            <person name="Kafkas S."/>
            <person name="Golino D."/>
            <person name="Preece J."/>
            <person name="Michelmore R."/>
        </authorList>
    </citation>
    <scope>NUCLEOTIDE SEQUENCE [LARGE SCALE GENOMIC DNA]</scope>
</reference>
<proteinExistence type="predicted"/>
<dbReference type="Proteomes" id="UP001164250">
    <property type="component" value="Chromosome 10"/>
</dbReference>
<organism evidence="1 2">
    <name type="scientific">Pistacia atlantica</name>
    <dbReference type="NCBI Taxonomy" id="434234"/>
    <lineage>
        <taxon>Eukaryota</taxon>
        <taxon>Viridiplantae</taxon>
        <taxon>Streptophyta</taxon>
        <taxon>Embryophyta</taxon>
        <taxon>Tracheophyta</taxon>
        <taxon>Spermatophyta</taxon>
        <taxon>Magnoliopsida</taxon>
        <taxon>eudicotyledons</taxon>
        <taxon>Gunneridae</taxon>
        <taxon>Pentapetalae</taxon>
        <taxon>rosids</taxon>
        <taxon>malvids</taxon>
        <taxon>Sapindales</taxon>
        <taxon>Anacardiaceae</taxon>
        <taxon>Pistacia</taxon>
    </lineage>
</organism>
<evidence type="ECO:0000313" key="1">
    <source>
        <dbReference type="EMBL" id="KAJ0085661.1"/>
    </source>
</evidence>
<name>A0ACC1AHA0_9ROSI</name>
<gene>
    <name evidence="1" type="ORF">Patl1_07398</name>
</gene>